<dbReference type="Pfam" id="PF00491">
    <property type="entry name" value="Arginase"/>
    <property type="match status" value="1"/>
</dbReference>
<dbReference type="AlphaFoldDB" id="G7V772"/>
<reference evidence="6" key="1">
    <citation type="submission" date="2011-10" db="EMBL/GenBank/DDBJ databases">
        <title>The complete genome of chromosome of Thermovirga lienii DSM 17291.</title>
        <authorList>
            <consortium name="US DOE Joint Genome Institute (JGI-PGF)"/>
            <person name="Lucas S."/>
            <person name="Copeland A."/>
            <person name="Lapidus A."/>
            <person name="Glavina del Rio T."/>
            <person name="Dalin E."/>
            <person name="Tice H."/>
            <person name="Bruce D."/>
            <person name="Goodwin L."/>
            <person name="Pitluck S."/>
            <person name="Peters L."/>
            <person name="Mikhailova N."/>
            <person name="Saunders E."/>
            <person name="Kyrpides N."/>
            <person name="Mavromatis K."/>
            <person name="Ivanova N."/>
            <person name="Last F.I."/>
            <person name="Brettin T."/>
            <person name="Detter J.C."/>
            <person name="Han C."/>
            <person name="Larimer F."/>
            <person name="Land M."/>
            <person name="Hauser L."/>
            <person name="Markowitz V."/>
            <person name="Cheng J.-F."/>
            <person name="Hugenholtz P."/>
            <person name="Woyke T."/>
            <person name="Wu D."/>
            <person name="Spring S."/>
            <person name="Schroeder M."/>
            <person name="Brambilla E.-M."/>
            <person name="Klenk H.-P."/>
            <person name="Eisen J.A."/>
        </authorList>
    </citation>
    <scope>NUCLEOTIDE SEQUENCE [LARGE SCALE GENOMIC DNA]</scope>
    <source>
        <strain evidence="6">ATCC BAA-1197 / DSM 17291 / Cas60314</strain>
    </source>
</reference>
<dbReference type="STRING" id="580340.Tlie_0369"/>
<accession>G7V772</accession>
<dbReference type="OrthoDB" id="9788689at2"/>
<dbReference type="EMBL" id="CP003096">
    <property type="protein sequence ID" value="AER66106.1"/>
    <property type="molecule type" value="Genomic_DNA"/>
</dbReference>
<dbReference type="PIRSF" id="PIRSF036979">
    <property type="entry name" value="Arginase"/>
    <property type="match status" value="1"/>
</dbReference>
<keyword evidence="1 3" id="KW-0479">Metal-binding</keyword>
<evidence type="ECO:0000256" key="3">
    <source>
        <dbReference type="PIRSR" id="PIRSR036979-1"/>
    </source>
</evidence>
<dbReference type="eggNOG" id="COG0010">
    <property type="taxonomic scope" value="Bacteria"/>
</dbReference>
<feature type="binding site" evidence="3">
    <location>
        <position position="251"/>
    </location>
    <ligand>
        <name>Mn(2+)</name>
        <dbReference type="ChEBI" id="CHEBI:29035"/>
        <label>1</label>
    </ligand>
</feature>
<feature type="binding site" evidence="3">
    <location>
        <position position="253"/>
    </location>
    <ligand>
        <name>Mn(2+)</name>
        <dbReference type="ChEBI" id="CHEBI:29035"/>
        <label>1</label>
    </ligand>
</feature>
<evidence type="ECO:0000256" key="4">
    <source>
        <dbReference type="PROSITE-ProRule" id="PRU00742"/>
    </source>
</evidence>
<gene>
    <name evidence="5" type="ordered locus">Tlie_0369</name>
</gene>
<dbReference type="Proteomes" id="UP000005868">
    <property type="component" value="Chromosome"/>
</dbReference>
<dbReference type="GO" id="GO:0033389">
    <property type="term" value="P:putrescine biosynthetic process from arginine, via agmatine"/>
    <property type="evidence" value="ECO:0007669"/>
    <property type="project" value="TreeGrafter"/>
</dbReference>
<comment type="cofactor">
    <cofactor evidence="3">
        <name>Mn(2+)</name>
        <dbReference type="ChEBI" id="CHEBI:29035"/>
    </cofactor>
    <text evidence="3">Binds 2 manganese ions per subunit.</text>
</comment>
<dbReference type="GO" id="GO:0008783">
    <property type="term" value="F:agmatinase activity"/>
    <property type="evidence" value="ECO:0007669"/>
    <property type="project" value="TreeGrafter"/>
</dbReference>
<dbReference type="GO" id="GO:0046872">
    <property type="term" value="F:metal ion binding"/>
    <property type="evidence" value="ECO:0007669"/>
    <property type="project" value="UniProtKB-KW"/>
</dbReference>
<feature type="binding site" evidence="3">
    <location>
        <position position="160"/>
    </location>
    <ligand>
        <name>Mn(2+)</name>
        <dbReference type="ChEBI" id="CHEBI:29035"/>
        <label>1</label>
    </ligand>
</feature>
<dbReference type="PANTHER" id="PTHR11358:SF26">
    <property type="entry name" value="GUANIDINO ACID HYDROLASE, MITOCHONDRIAL"/>
    <property type="match status" value="1"/>
</dbReference>
<dbReference type="InterPro" id="IPR023696">
    <property type="entry name" value="Ureohydrolase_dom_sf"/>
</dbReference>
<proteinExistence type="inferred from homology"/>
<dbReference type="CDD" id="cd09988">
    <property type="entry name" value="Formimidoylglutamase"/>
    <property type="match status" value="1"/>
</dbReference>
<dbReference type="KEGG" id="tli:Tlie_0369"/>
<evidence type="ECO:0000256" key="1">
    <source>
        <dbReference type="ARBA" id="ARBA00022723"/>
    </source>
</evidence>
<organism evidence="5 6">
    <name type="scientific">Thermovirga lienii (strain ATCC BAA-1197 / DSM 17291 / Cas60314)</name>
    <dbReference type="NCBI Taxonomy" id="580340"/>
    <lineage>
        <taxon>Bacteria</taxon>
        <taxon>Thermotogati</taxon>
        <taxon>Synergistota</taxon>
        <taxon>Synergistia</taxon>
        <taxon>Synergistales</taxon>
        <taxon>Thermovirgaceae</taxon>
        <taxon>Thermovirga</taxon>
    </lineage>
</organism>
<dbReference type="SUPFAM" id="SSF52768">
    <property type="entry name" value="Arginase/deacetylase"/>
    <property type="match status" value="1"/>
</dbReference>
<dbReference type="Gene3D" id="3.40.800.10">
    <property type="entry name" value="Ureohydrolase domain"/>
    <property type="match status" value="1"/>
</dbReference>
<feature type="binding site" evidence="3">
    <location>
        <position position="158"/>
    </location>
    <ligand>
        <name>Mn(2+)</name>
        <dbReference type="ChEBI" id="CHEBI:29035"/>
        <label>1</label>
    </ligand>
</feature>
<keyword evidence="3" id="KW-0464">Manganese</keyword>
<name>G7V772_THELD</name>
<dbReference type="HOGENOM" id="CLU_039478_2_0_0"/>
<feature type="binding site" evidence="3">
    <location>
        <position position="131"/>
    </location>
    <ligand>
        <name>Mn(2+)</name>
        <dbReference type="ChEBI" id="CHEBI:29035"/>
        <label>1</label>
    </ligand>
</feature>
<evidence type="ECO:0000313" key="5">
    <source>
        <dbReference type="EMBL" id="AER66106.1"/>
    </source>
</evidence>
<feature type="binding site" evidence="3">
    <location>
        <position position="162"/>
    </location>
    <ligand>
        <name>Mn(2+)</name>
        <dbReference type="ChEBI" id="CHEBI:29035"/>
        <label>1</label>
    </ligand>
</feature>
<evidence type="ECO:0000256" key="2">
    <source>
        <dbReference type="ARBA" id="ARBA00022801"/>
    </source>
</evidence>
<comment type="similarity">
    <text evidence="4">Belongs to the arginase family.</text>
</comment>
<evidence type="ECO:0000313" key="6">
    <source>
        <dbReference type="Proteomes" id="UP000005868"/>
    </source>
</evidence>
<keyword evidence="6" id="KW-1185">Reference proteome</keyword>
<dbReference type="InterPro" id="IPR006035">
    <property type="entry name" value="Ureohydrolase"/>
</dbReference>
<protein>
    <submittedName>
        <fullName evidence="5">Arginase/agmatinase/formiminoglutamase</fullName>
    </submittedName>
</protein>
<keyword evidence="2" id="KW-0378">Hydrolase</keyword>
<sequence>MVLFINPPAQEWFYSRHDPSDPRLGDLVKPSRGNVIEELREAHIAILGFPEDRGIVANGGKPGAALGPEHIRKAFYKLTPGFGKALMGLKIIDIGNIIPGPTLKESHSRLAEAVKTVVENGVFPIVLGGGHDLSFAGFCGLVEGLKLGQKELGAINVDCHLDVREYQKEITSGTPFRRALEELPNNALDPRAFVEFGIQEPYNSPYHYEWVKKQHVAVMTLNSIGNRPMEFFLEACRIASEGTKAVALSIDIDAARNHEAPGASASNPRGFKAPELERIAYIAGKTGKIRYLDITEMSPPLDEGGRTASLCAGILFWFCKGFSERAYLT</sequence>
<dbReference type="PANTHER" id="PTHR11358">
    <property type="entry name" value="ARGINASE/AGMATINASE"/>
    <property type="match status" value="1"/>
</dbReference>
<dbReference type="PROSITE" id="PS51409">
    <property type="entry name" value="ARGINASE_2"/>
    <property type="match status" value="1"/>
</dbReference>
<reference evidence="5 6" key="2">
    <citation type="journal article" date="2012" name="Stand. Genomic Sci.">
        <title>Genome sequence of the moderately thermophilic, amino-acid-degrading and sulfur-reducing bacterium Thermovirga lienii type strain (Cas60314(T)).</title>
        <authorList>
            <person name="Goker M."/>
            <person name="Saunders E."/>
            <person name="Lapidus A."/>
            <person name="Nolan M."/>
            <person name="Lucas S."/>
            <person name="Hammon N."/>
            <person name="Deshpande S."/>
            <person name="Cheng J.F."/>
            <person name="Han C."/>
            <person name="Tapia R."/>
            <person name="Goodwin L.A."/>
            <person name="Pitluck S."/>
            <person name="Liolios K."/>
            <person name="Mavromatis K."/>
            <person name="Pagani I."/>
            <person name="Ivanova N."/>
            <person name="Mikhailova N."/>
            <person name="Pati A."/>
            <person name="Chen A."/>
            <person name="Palaniappan K."/>
            <person name="Land M."/>
            <person name="Chang Y.J."/>
            <person name="Jeffries C.D."/>
            <person name="Brambilla E.M."/>
            <person name="Rohde M."/>
            <person name="Spring S."/>
            <person name="Detter J.C."/>
            <person name="Woyke T."/>
            <person name="Bristow J."/>
            <person name="Eisen J.A."/>
            <person name="Markowitz V."/>
            <person name="Hugenholtz P."/>
            <person name="Kyrpides N.C."/>
            <person name="Klenk H.P."/>
        </authorList>
    </citation>
    <scope>NUCLEOTIDE SEQUENCE [LARGE SCALE GENOMIC DNA]</scope>
    <source>
        <strain evidence="6">ATCC BAA-1197 / DSM 17291 / Cas60314</strain>
    </source>
</reference>